<proteinExistence type="predicted"/>
<evidence type="ECO:0000313" key="4">
    <source>
        <dbReference type="EMBL" id="CAB5225583.1"/>
    </source>
</evidence>
<accession>A0A6J7XCP4</accession>
<organism evidence="4">
    <name type="scientific">uncultured Caudovirales phage</name>
    <dbReference type="NCBI Taxonomy" id="2100421"/>
    <lineage>
        <taxon>Viruses</taxon>
        <taxon>Duplodnaviria</taxon>
        <taxon>Heunggongvirae</taxon>
        <taxon>Uroviricota</taxon>
        <taxon>Caudoviricetes</taxon>
        <taxon>Peduoviridae</taxon>
        <taxon>Maltschvirus</taxon>
        <taxon>Maltschvirus maltsch</taxon>
    </lineage>
</organism>
<feature type="region of interest" description="Disordered" evidence="1">
    <location>
        <begin position="1"/>
        <end position="35"/>
    </location>
</feature>
<name>A0A6J7XCP4_9CAUD</name>
<sequence length="69" mass="7614">MAYDETPRKPIEVREGKGGGRASHDELIDSASDSGRYGVRTDAAAEGVGYLGVDDLDRIRRKNLKHKTR</sequence>
<protein>
    <submittedName>
        <fullName evidence="4">Uncharacterized protein</fullName>
    </submittedName>
</protein>
<gene>
    <name evidence="2" type="ORF">UFOVP590_21</name>
    <name evidence="3" type="ORF">UFOVP685_2</name>
    <name evidence="4" type="ORF">UFOVP750_50</name>
</gene>
<feature type="compositionally biased region" description="Basic and acidic residues" evidence="1">
    <location>
        <begin position="1"/>
        <end position="27"/>
    </location>
</feature>
<dbReference type="EMBL" id="LR796557">
    <property type="protein sequence ID" value="CAB4151520.1"/>
    <property type="molecule type" value="Genomic_DNA"/>
</dbReference>
<evidence type="ECO:0000256" key="1">
    <source>
        <dbReference type="SAM" id="MobiDB-lite"/>
    </source>
</evidence>
<dbReference type="EMBL" id="LR796656">
    <property type="protein sequence ID" value="CAB4157105.1"/>
    <property type="molecule type" value="Genomic_DNA"/>
</dbReference>
<dbReference type="EMBL" id="LR798345">
    <property type="protein sequence ID" value="CAB5225583.1"/>
    <property type="molecule type" value="Genomic_DNA"/>
</dbReference>
<evidence type="ECO:0000313" key="2">
    <source>
        <dbReference type="EMBL" id="CAB4151520.1"/>
    </source>
</evidence>
<evidence type="ECO:0000313" key="3">
    <source>
        <dbReference type="EMBL" id="CAB4157105.1"/>
    </source>
</evidence>
<reference evidence="4" key="1">
    <citation type="submission" date="2020-05" db="EMBL/GenBank/DDBJ databases">
        <authorList>
            <person name="Chiriac C."/>
            <person name="Salcher M."/>
            <person name="Ghai R."/>
            <person name="Kavagutti S V."/>
        </authorList>
    </citation>
    <scope>NUCLEOTIDE SEQUENCE</scope>
</reference>